<organism evidence="1 2">
    <name type="scientific">Kribbella qitaiheensis</name>
    <dbReference type="NCBI Taxonomy" id="1544730"/>
    <lineage>
        <taxon>Bacteria</taxon>
        <taxon>Bacillati</taxon>
        <taxon>Actinomycetota</taxon>
        <taxon>Actinomycetes</taxon>
        <taxon>Propionibacteriales</taxon>
        <taxon>Kribbellaceae</taxon>
        <taxon>Kribbella</taxon>
    </lineage>
</organism>
<evidence type="ECO:0000313" key="1">
    <source>
        <dbReference type="EMBL" id="QNE16626.1"/>
    </source>
</evidence>
<name>A0A7G6WRL1_9ACTN</name>
<dbReference type="RefSeq" id="WP_185445185.1">
    <property type="nucleotide sequence ID" value="NZ_CP043661.1"/>
</dbReference>
<proteinExistence type="predicted"/>
<dbReference type="EMBL" id="CP043661">
    <property type="protein sequence ID" value="QNE16626.1"/>
    <property type="molecule type" value="Genomic_DNA"/>
</dbReference>
<protein>
    <submittedName>
        <fullName evidence="1">Uncharacterized protein</fullName>
    </submittedName>
</protein>
<reference evidence="1 2" key="2">
    <citation type="journal article" date="2020" name="Microbiol. Resour. Announc.">
        <title>Antarctic desert soil bacteria exhibit high novel natural product potential, evaluated through long-read genome sequencing and comparative genomics.</title>
        <authorList>
            <person name="Benaud N."/>
            <person name="Edwards R.J."/>
            <person name="Amos T.G."/>
            <person name="D'Agostino P.M."/>
            <person name="Gutierrez-Chavez C."/>
            <person name="Montgomery K."/>
            <person name="Nicetic I."/>
            <person name="Ferrari B.C."/>
        </authorList>
    </citation>
    <scope>NUCLEOTIDE SEQUENCE [LARGE SCALE GENOMIC DNA]</scope>
    <source>
        <strain evidence="1 2">SPB151</strain>
    </source>
</reference>
<evidence type="ECO:0000313" key="2">
    <source>
        <dbReference type="Proteomes" id="UP000515563"/>
    </source>
</evidence>
<gene>
    <name evidence="1" type="ORF">F1D05_00335</name>
</gene>
<dbReference type="Proteomes" id="UP000515563">
    <property type="component" value="Chromosome"/>
</dbReference>
<keyword evidence="2" id="KW-1185">Reference proteome</keyword>
<sequence length="388" mass="42875">MANSMHDWLPERHLSVAATLSHADELIGQVGDLLFDYQSQTEGVFGLREVPVGAFSRSVVDRVAPIPRKVPLLVADALVALRAAIEHALFTEAEFLDGSPLDAKAARLVEMPASDSYENFEEWKKRRLRNGPLSLRDGGELARRIDGLQPFHRRTDPQLHPLARLVLHTNHAKHRAPAITAVRLAALYQDDQRPRSPRDLPSRPEVPLRVGDVIAEVPLGTAVPITLFPTVGINRPGTDRWPVLIQELDEISEWVRTQAVPRLVTGTEPPAPELPTRYAIDIGHQDERHAIAAGSTISAADRHMQRLTAATARGDLGSILAQMDRSLSEHQLVAWLAQLTDDAVLERVSKLKANEIHDPGTMRQNVRLLEGLRDEARAFAQANQTAAN</sequence>
<dbReference type="AlphaFoldDB" id="A0A7G6WRL1"/>
<reference evidence="2" key="1">
    <citation type="submission" date="2019-09" db="EMBL/GenBank/DDBJ databases">
        <title>Antimicrobial potential of Antarctic Bacteria.</title>
        <authorList>
            <person name="Benaud N."/>
            <person name="Edwards R.J."/>
            <person name="Ferrari B.C."/>
        </authorList>
    </citation>
    <scope>NUCLEOTIDE SEQUENCE [LARGE SCALE GENOMIC DNA]</scope>
    <source>
        <strain evidence="2">SPB151</strain>
    </source>
</reference>
<accession>A0A7G6WRL1</accession>
<dbReference type="KEGG" id="kqi:F1D05_00335"/>